<reference evidence="1" key="2">
    <citation type="submission" date="2022-01" db="EMBL/GenBank/DDBJ databases">
        <authorList>
            <person name="Yamashiro T."/>
            <person name="Shiraishi A."/>
            <person name="Satake H."/>
            <person name="Nakayama K."/>
        </authorList>
    </citation>
    <scope>NUCLEOTIDE SEQUENCE</scope>
</reference>
<name>A0ABQ5GBE6_9ASTR</name>
<dbReference type="EMBL" id="BQNB010018304">
    <property type="protein sequence ID" value="GJT72924.1"/>
    <property type="molecule type" value="Genomic_DNA"/>
</dbReference>
<reference evidence="1" key="1">
    <citation type="journal article" date="2022" name="Int. J. Mol. Sci.">
        <title>Draft Genome of Tanacetum Coccineum: Genomic Comparison of Closely Related Tanacetum-Family Plants.</title>
        <authorList>
            <person name="Yamashiro T."/>
            <person name="Shiraishi A."/>
            <person name="Nakayama K."/>
            <person name="Satake H."/>
        </authorList>
    </citation>
    <scope>NUCLEOTIDE SEQUENCE</scope>
</reference>
<organism evidence="1 2">
    <name type="scientific">Tanacetum coccineum</name>
    <dbReference type="NCBI Taxonomy" id="301880"/>
    <lineage>
        <taxon>Eukaryota</taxon>
        <taxon>Viridiplantae</taxon>
        <taxon>Streptophyta</taxon>
        <taxon>Embryophyta</taxon>
        <taxon>Tracheophyta</taxon>
        <taxon>Spermatophyta</taxon>
        <taxon>Magnoliopsida</taxon>
        <taxon>eudicotyledons</taxon>
        <taxon>Gunneridae</taxon>
        <taxon>Pentapetalae</taxon>
        <taxon>asterids</taxon>
        <taxon>campanulids</taxon>
        <taxon>Asterales</taxon>
        <taxon>Asteraceae</taxon>
        <taxon>Asteroideae</taxon>
        <taxon>Anthemideae</taxon>
        <taxon>Anthemidinae</taxon>
        <taxon>Tanacetum</taxon>
    </lineage>
</organism>
<evidence type="ECO:0000313" key="1">
    <source>
        <dbReference type="EMBL" id="GJT72924.1"/>
    </source>
</evidence>
<proteinExistence type="predicted"/>
<keyword evidence="2" id="KW-1185">Reference proteome</keyword>
<comment type="caution">
    <text evidence="1">The sequence shown here is derived from an EMBL/GenBank/DDBJ whole genome shotgun (WGS) entry which is preliminary data.</text>
</comment>
<protein>
    <submittedName>
        <fullName evidence="1">Uncharacterized protein</fullName>
    </submittedName>
</protein>
<gene>
    <name evidence="1" type="ORF">Tco_1032210</name>
</gene>
<sequence length="236" mass="27856">MENRLKDPIAIEKKQNFRSIDYKKLNDLYKTFVPQVELSAEQKYFSSISMNSETPLDVSISSSPPVTMPSSSKLLRQFHKMEKEFKKLFTLLEIKSTPKSIFFTSQEETFLHFFCCNEVKPILNYLHSVFKILQKQFPEEVKTMIDVFELMESDLDTTWKQNVILNNQLLEATLKHDIRKCVLMCNDSMNDGLTTEIDKFKRESIDVQENLHKRTKILEYCVQRCQKQSLDFELQL</sequence>
<evidence type="ECO:0000313" key="2">
    <source>
        <dbReference type="Proteomes" id="UP001151760"/>
    </source>
</evidence>
<accession>A0ABQ5GBE6</accession>
<dbReference type="Proteomes" id="UP001151760">
    <property type="component" value="Unassembled WGS sequence"/>
</dbReference>